<sequence length="81" mass="9291">MLSENDIWAQKHGWYLPGADEQVYFNDMVIKSHSEEMLIQDVEEAFQTLLNPAKCTFGVEEGKFLGYQVTREGILPNPTKI</sequence>
<organism evidence="1 2">
    <name type="scientific">Lactuca sativa</name>
    <name type="common">Garden lettuce</name>
    <dbReference type="NCBI Taxonomy" id="4236"/>
    <lineage>
        <taxon>Eukaryota</taxon>
        <taxon>Viridiplantae</taxon>
        <taxon>Streptophyta</taxon>
        <taxon>Embryophyta</taxon>
        <taxon>Tracheophyta</taxon>
        <taxon>Spermatophyta</taxon>
        <taxon>Magnoliopsida</taxon>
        <taxon>eudicotyledons</taxon>
        <taxon>Gunneridae</taxon>
        <taxon>Pentapetalae</taxon>
        <taxon>asterids</taxon>
        <taxon>campanulids</taxon>
        <taxon>Asterales</taxon>
        <taxon>Asteraceae</taxon>
        <taxon>Cichorioideae</taxon>
        <taxon>Cichorieae</taxon>
        <taxon>Lactucinae</taxon>
        <taxon>Lactuca</taxon>
    </lineage>
</organism>
<dbReference type="EMBL" id="NBSK02000003">
    <property type="protein sequence ID" value="KAJ0218933.1"/>
    <property type="molecule type" value="Genomic_DNA"/>
</dbReference>
<dbReference type="AlphaFoldDB" id="A0A9R1WAN9"/>
<dbReference type="Gene3D" id="3.30.70.270">
    <property type="match status" value="1"/>
</dbReference>
<dbReference type="SUPFAM" id="SSF56672">
    <property type="entry name" value="DNA/RNA polymerases"/>
    <property type="match status" value="1"/>
</dbReference>
<proteinExistence type="predicted"/>
<dbReference type="InterPro" id="IPR043502">
    <property type="entry name" value="DNA/RNA_pol_sf"/>
</dbReference>
<dbReference type="Proteomes" id="UP000235145">
    <property type="component" value="Unassembled WGS sequence"/>
</dbReference>
<keyword evidence="2" id="KW-1185">Reference proteome</keyword>
<comment type="caution">
    <text evidence="1">The sequence shown here is derived from an EMBL/GenBank/DDBJ whole genome shotgun (WGS) entry which is preliminary data.</text>
</comment>
<evidence type="ECO:0000313" key="2">
    <source>
        <dbReference type="Proteomes" id="UP000235145"/>
    </source>
</evidence>
<accession>A0A9R1WAN9</accession>
<evidence type="ECO:0000313" key="1">
    <source>
        <dbReference type="EMBL" id="KAJ0218933.1"/>
    </source>
</evidence>
<dbReference type="InterPro" id="IPR043128">
    <property type="entry name" value="Rev_trsase/Diguanyl_cyclase"/>
</dbReference>
<gene>
    <name evidence="1" type="ORF">LSAT_V11C300145150</name>
</gene>
<protein>
    <submittedName>
        <fullName evidence="1">Uncharacterized protein</fullName>
    </submittedName>
</protein>
<reference evidence="1 2" key="1">
    <citation type="journal article" date="2017" name="Nat. Commun.">
        <title>Genome assembly with in vitro proximity ligation data and whole-genome triplication in lettuce.</title>
        <authorList>
            <person name="Reyes-Chin-Wo S."/>
            <person name="Wang Z."/>
            <person name="Yang X."/>
            <person name="Kozik A."/>
            <person name="Arikit S."/>
            <person name="Song C."/>
            <person name="Xia L."/>
            <person name="Froenicke L."/>
            <person name="Lavelle D.O."/>
            <person name="Truco M.J."/>
            <person name="Xia R."/>
            <person name="Zhu S."/>
            <person name="Xu C."/>
            <person name="Xu H."/>
            <person name="Xu X."/>
            <person name="Cox K."/>
            <person name="Korf I."/>
            <person name="Meyers B.C."/>
            <person name="Michelmore R.W."/>
        </authorList>
    </citation>
    <scope>NUCLEOTIDE SEQUENCE [LARGE SCALE GENOMIC DNA]</scope>
    <source>
        <strain evidence="2">cv. Salinas</strain>
        <tissue evidence="1">Seedlings</tissue>
    </source>
</reference>
<name>A0A9R1WAN9_LACSA</name>